<dbReference type="PROSITE" id="PS50181">
    <property type="entry name" value="FBOX"/>
    <property type="match status" value="1"/>
</dbReference>
<sequence>MLHTLPYDLIRIITYSLDGSDIAHLLSACRSLHTLIDDEGIWLEQCSRYKLTDRAVFDNATYREIYTLVLHTYGPLLGLWASDHPYRGSIIEFRYDAGYKGIVGEVWRFWIRQSVFDSINSLHMPKLPEYFAFFSVALPARHAPRQAVLNWHIHHNGVEYFGPADDFFTVPTMHVLSETDQSQFIHYHAGTCRLPDFPDPAHTAWYDATRGVPRLPVESSPASAALRSDPIPSAAFLYIGPGPTPKPRALAFAAAPPGVPELFALHEPRLQVQDLRGFDLGGREARRGPPVPRRFYPLRCAVLPGDEPGDERWDARSLAGVWLGAYASHGTEVLYVDVDERGEAVRALKLTGDLNVPRGVVTWQFALRDRMRLEDLPHDLQRAQVVFGDLNTVRIYRGTGTISGTGFVEEHRGESTDYIGIVSRDEIRVNWFDMDEDYAPRYRRYRGRDLDTEEVNGNLRTPAPWS</sequence>
<evidence type="ECO:0000256" key="1">
    <source>
        <dbReference type="ARBA" id="ARBA00004906"/>
    </source>
</evidence>
<protein>
    <submittedName>
        <fullName evidence="4">F-box only protein 31</fullName>
    </submittedName>
</protein>
<evidence type="ECO:0000259" key="3">
    <source>
        <dbReference type="PROSITE" id="PS50181"/>
    </source>
</evidence>
<dbReference type="InterPro" id="IPR045048">
    <property type="entry name" value="FBXO31/39"/>
</dbReference>
<dbReference type="AlphaFoldDB" id="A0A9P3GP34"/>
<comment type="pathway">
    <text evidence="1">Protein modification; protein ubiquitination.</text>
</comment>
<dbReference type="PANTHER" id="PTHR10706:SF130">
    <property type="entry name" value="F-BOX ONLY PROTEIN 31"/>
    <property type="match status" value="1"/>
</dbReference>
<dbReference type="PANTHER" id="PTHR10706">
    <property type="entry name" value="F-BOX FAMILY PROTEIN"/>
    <property type="match status" value="1"/>
</dbReference>
<feature type="domain" description="F-box" evidence="3">
    <location>
        <begin position="1"/>
        <end position="45"/>
    </location>
</feature>
<accession>A0A9P3GP34</accession>
<proteinExistence type="predicted"/>
<name>A0A9P3GP34_9APHY</name>
<keyword evidence="2" id="KW-0833">Ubl conjugation pathway</keyword>
<organism evidence="4 5">
    <name type="scientific">Phanerochaete sordida</name>
    <dbReference type="NCBI Taxonomy" id="48140"/>
    <lineage>
        <taxon>Eukaryota</taxon>
        <taxon>Fungi</taxon>
        <taxon>Dikarya</taxon>
        <taxon>Basidiomycota</taxon>
        <taxon>Agaricomycotina</taxon>
        <taxon>Agaricomycetes</taxon>
        <taxon>Polyporales</taxon>
        <taxon>Phanerochaetaceae</taxon>
        <taxon>Phanerochaete</taxon>
    </lineage>
</organism>
<dbReference type="OrthoDB" id="722566at2759"/>
<comment type="caution">
    <text evidence="4">The sequence shown here is derived from an EMBL/GenBank/DDBJ whole genome shotgun (WGS) entry which is preliminary data.</text>
</comment>
<evidence type="ECO:0000313" key="4">
    <source>
        <dbReference type="EMBL" id="GJE98962.1"/>
    </source>
</evidence>
<dbReference type="InterPro" id="IPR001810">
    <property type="entry name" value="F-box_dom"/>
</dbReference>
<gene>
    <name evidence="4" type="ORF">PsYK624_152000</name>
</gene>
<evidence type="ECO:0000313" key="5">
    <source>
        <dbReference type="Proteomes" id="UP000703269"/>
    </source>
</evidence>
<dbReference type="EMBL" id="BPQB01000097">
    <property type="protein sequence ID" value="GJE98962.1"/>
    <property type="molecule type" value="Genomic_DNA"/>
</dbReference>
<dbReference type="Pfam" id="PF12014">
    <property type="entry name" value="Cyclin_D1_bind"/>
    <property type="match status" value="1"/>
</dbReference>
<dbReference type="SUPFAM" id="SSF81383">
    <property type="entry name" value="F-box domain"/>
    <property type="match status" value="1"/>
</dbReference>
<keyword evidence="5" id="KW-1185">Reference proteome</keyword>
<dbReference type="Proteomes" id="UP000703269">
    <property type="component" value="Unassembled WGS sequence"/>
</dbReference>
<dbReference type="InterPro" id="IPR036047">
    <property type="entry name" value="F-box-like_dom_sf"/>
</dbReference>
<evidence type="ECO:0000256" key="2">
    <source>
        <dbReference type="ARBA" id="ARBA00022786"/>
    </source>
</evidence>
<reference evidence="4 5" key="1">
    <citation type="submission" date="2021-08" db="EMBL/GenBank/DDBJ databases">
        <title>Draft Genome Sequence of Phanerochaete sordida strain YK-624.</title>
        <authorList>
            <person name="Mori T."/>
            <person name="Dohra H."/>
            <person name="Suzuki T."/>
            <person name="Kawagishi H."/>
            <person name="Hirai H."/>
        </authorList>
    </citation>
    <scope>NUCLEOTIDE SEQUENCE [LARGE SCALE GENOMIC DNA]</scope>
    <source>
        <strain evidence="4 5">YK-624</strain>
    </source>
</reference>